<comment type="caution">
    <text evidence="3">The sequence shown here is derived from an EMBL/GenBank/DDBJ whole genome shotgun (WGS) entry which is preliminary data.</text>
</comment>
<evidence type="ECO:0000313" key="3">
    <source>
        <dbReference type="EMBL" id="MBB1115965.1"/>
    </source>
</evidence>
<name>A0A7W3UY28_9GAMM</name>
<dbReference type="PANTHER" id="PTHR45947">
    <property type="entry name" value="SULFOQUINOVOSYL TRANSFERASE SQD2"/>
    <property type="match status" value="1"/>
</dbReference>
<dbReference type="InterPro" id="IPR050194">
    <property type="entry name" value="Glycosyltransferase_grp1"/>
</dbReference>
<dbReference type="AlphaFoldDB" id="A0A7W3UY28"/>
<evidence type="ECO:0000313" key="4">
    <source>
        <dbReference type="Proteomes" id="UP000550609"/>
    </source>
</evidence>
<dbReference type="EMBL" id="JACIUV010000001">
    <property type="protein sequence ID" value="MBB1115965.1"/>
    <property type="molecule type" value="Genomic_DNA"/>
</dbReference>
<accession>A0A7W3UY28</accession>
<dbReference type="CDD" id="cd03801">
    <property type="entry name" value="GT4_PimA-like"/>
    <property type="match status" value="1"/>
</dbReference>
<gene>
    <name evidence="3" type="ORF">H4O09_02650</name>
</gene>
<dbReference type="Pfam" id="PF00534">
    <property type="entry name" value="Glycos_transf_1"/>
    <property type="match status" value="1"/>
</dbReference>
<dbReference type="Proteomes" id="UP000550609">
    <property type="component" value="Unassembled WGS sequence"/>
</dbReference>
<evidence type="ECO:0000259" key="1">
    <source>
        <dbReference type="Pfam" id="PF00534"/>
    </source>
</evidence>
<reference evidence="3 4" key="1">
    <citation type="submission" date="2020-08" db="EMBL/GenBank/DDBJ databases">
        <title>Stenotrophomonas sp. W1S232.</title>
        <authorList>
            <person name="Deng Y."/>
        </authorList>
    </citation>
    <scope>NUCLEOTIDE SEQUENCE [LARGE SCALE GENOMIC DNA]</scope>
    <source>
        <strain evidence="3 4">W1S232</strain>
    </source>
</reference>
<dbReference type="GO" id="GO:0016757">
    <property type="term" value="F:glycosyltransferase activity"/>
    <property type="evidence" value="ECO:0007669"/>
    <property type="project" value="TreeGrafter"/>
</dbReference>
<dbReference type="InterPro" id="IPR028098">
    <property type="entry name" value="Glyco_trans_4-like_N"/>
</dbReference>
<proteinExistence type="predicted"/>
<dbReference type="SUPFAM" id="SSF53756">
    <property type="entry name" value="UDP-Glycosyltransferase/glycogen phosphorylase"/>
    <property type="match status" value="1"/>
</dbReference>
<evidence type="ECO:0000259" key="2">
    <source>
        <dbReference type="Pfam" id="PF13439"/>
    </source>
</evidence>
<dbReference type="RefSeq" id="WP_182621333.1">
    <property type="nucleotide sequence ID" value="NZ_JACIUV010000001.1"/>
</dbReference>
<organism evidence="3 4">
    <name type="scientific">Stenotrophomonas koreensis</name>
    <dbReference type="NCBI Taxonomy" id="266128"/>
    <lineage>
        <taxon>Bacteria</taxon>
        <taxon>Pseudomonadati</taxon>
        <taxon>Pseudomonadota</taxon>
        <taxon>Gammaproteobacteria</taxon>
        <taxon>Lysobacterales</taxon>
        <taxon>Lysobacteraceae</taxon>
        <taxon>Stenotrophomonas</taxon>
    </lineage>
</organism>
<feature type="domain" description="Glycosyltransferase subfamily 4-like N-terminal" evidence="2">
    <location>
        <begin position="18"/>
        <end position="183"/>
    </location>
</feature>
<protein>
    <submittedName>
        <fullName evidence="3">Glycosyltransferase family 4 protein</fullName>
    </submittedName>
</protein>
<dbReference type="Pfam" id="PF13439">
    <property type="entry name" value="Glyco_transf_4"/>
    <property type="match status" value="1"/>
</dbReference>
<dbReference type="Gene3D" id="3.40.50.2000">
    <property type="entry name" value="Glycogen Phosphorylase B"/>
    <property type="match status" value="2"/>
</dbReference>
<sequence>MKVLHIANNFTASPLYTNLMGCLADIGFHQKVYCPIRSKVEPSQLHNLHSGQIDVRIENIIRRYHRIMYRSKIRKASRGAVDFSGNDIDLIHAHTLYSDGGAALLASERLHVPYVVAVRNVDLNYFEVFRPDLRWIRNKILIKANCIFAISPAYARRLMQIIPSSLRTTVEPKLVVLPNGIDKKWLADTSATPNGRNPYGVVFTGRVSKQKNVLRLAAAIIELRKEGVPATLTVVGSSGDADEALMKLARHDGGEAIQRVGFLSSASDMINIYRRNSIFAMPSLHETFGLVYVEALSQGCPVLHSIDEGVHGFFPSGTVSEAVSPTSIADIKRGLRTLFSRAPLMREECVASATMFSWPDIAAKYSSIYMESIIS</sequence>
<dbReference type="PANTHER" id="PTHR45947:SF3">
    <property type="entry name" value="SULFOQUINOVOSYL TRANSFERASE SQD2"/>
    <property type="match status" value="1"/>
</dbReference>
<dbReference type="InterPro" id="IPR001296">
    <property type="entry name" value="Glyco_trans_1"/>
</dbReference>
<feature type="domain" description="Glycosyl transferase family 1" evidence="1">
    <location>
        <begin position="198"/>
        <end position="344"/>
    </location>
</feature>